<comment type="caution">
    <text evidence="1">The sequence shown here is derived from an EMBL/GenBank/DDBJ whole genome shotgun (WGS) entry which is preliminary data.</text>
</comment>
<dbReference type="RefSeq" id="WP_004811571.1">
    <property type="nucleotide sequence ID" value="NZ_KB849446.1"/>
</dbReference>
<dbReference type="AlphaFoldDB" id="N8WRM2"/>
<sequence>MQGNQPGNDLEKLDECLRYGKKQGAHFAFFINGHFWHYYKPGNAESKYCWLFMPVHNQKVIEWKISYNLNLDSVVSFYQGRGYDVQLIKIEQE</sequence>
<accession>N8WRM2</accession>
<proteinExistence type="predicted"/>
<keyword evidence="2" id="KW-1185">Reference proteome</keyword>
<reference evidence="1 2" key="1">
    <citation type="submission" date="2013-02" db="EMBL/GenBank/DDBJ databases">
        <title>The Genome Sequence of Acinetobacter schindleri NIPH 900.</title>
        <authorList>
            <consortium name="The Broad Institute Genome Sequencing Platform"/>
            <consortium name="The Broad Institute Genome Sequencing Center for Infectious Disease"/>
            <person name="Cerqueira G."/>
            <person name="Feldgarden M."/>
            <person name="Courvalin P."/>
            <person name="Perichon B."/>
            <person name="Grillot-Courvalin C."/>
            <person name="Clermont D."/>
            <person name="Rocha E."/>
            <person name="Yoon E.-J."/>
            <person name="Nemec A."/>
            <person name="Walker B."/>
            <person name="Young S.K."/>
            <person name="Zeng Q."/>
            <person name="Gargeya S."/>
            <person name="Fitzgerald M."/>
            <person name="Haas B."/>
            <person name="Abouelleil A."/>
            <person name="Alvarado L."/>
            <person name="Arachchi H.M."/>
            <person name="Berlin A.M."/>
            <person name="Chapman S.B."/>
            <person name="Dewar J."/>
            <person name="Goldberg J."/>
            <person name="Griggs A."/>
            <person name="Gujja S."/>
            <person name="Hansen M."/>
            <person name="Howarth C."/>
            <person name="Imamovic A."/>
            <person name="Larimer J."/>
            <person name="McCowan C."/>
            <person name="Murphy C."/>
            <person name="Neiman D."/>
            <person name="Pearson M."/>
            <person name="Priest M."/>
            <person name="Roberts A."/>
            <person name="Saif S."/>
            <person name="Shea T."/>
            <person name="Sisk P."/>
            <person name="Sykes S."/>
            <person name="Wortman J."/>
            <person name="Nusbaum C."/>
            <person name="Birren B."/>
        </authorList>
    </citation>
    <scope>NUCLEOTIDE SEQUENCE [LARGE SCALE GENOMIC DNA]</scope>
    <source>
        <strain evidence="1 2">NIPH 900</strain>
    </source>
</reference>
<evidence type="ECO:0000313" key="1">
    <source>
        <dbReference type="EMBL" id="ENV14767.1"/>
    </source>
</evidence>
<dbReference type="EMBL" id="APPI01000003">
    <property type="protein sequence ID" value="ENV14767.1"/>
    <property type="molecule type" value="Genomic_DNA"/>
</dbReference>
<evidence type="ECO:0000313" key="2">
    <source>
        <dbReference type="Proteomes" id="UP000018438"/>
    </source>
</evidence>
<name>N8WRM2_9GAMM</name>
<organism evidence="1 2">
    <name type="scientific">Acinetobacter schindleri NIPH 900</name>
    <dbReference type="NCBI Taxonomy" id="1217675"/>
    <lineage>
        <taxon>Bacteria</taxon>
        <taxon>Pseudomonadati</taxon>
        <taxon>Pseudomonadota</taxon>
        <taxon>Gammaproteobacteria</taxon>
        <taxon>Moraxellales</taxon>
        <taxon>Moraxellaceae</taxon>
        <taxon>Acinetobacter</taxon>
    </lineage>
</organism>
<dbReference type="HOGENOM" id="CLU_2393206_0_0_6"/>
<dbReference type="PATRIC" id="fig|1217675.3.peg.107"/>
<protein>
    <submittedName>
        <fullName evidence="1">Uncharacterized protein</fullName>
    </submittedName>
</protein>
<gene>
    <name evidence="1" type="ORF">F965_00113</name>
</gene>
<dbReference type="Proteomes" id="UP000018438">
    <property type="component" value="Unassembled WGS sequence"/>
</dbReference>